<dbReference type="AlphaFoldDB" id="A0AAE0H1B7"/>
<name>A0AAE0H1B7_9CHLO</name>
<keyword evidence="3" id="KW-1185">Reference proteome</keyword>
<evidence type="ECO:0000256" key="1">
    <source>
        <dbReference type="SAM" id="Coils"/>
    </source>
</evidence>
<gene>
    <name evidence="2" type="ORF">CYMTET_4468</name>
</gene>
<evidence type="ECO:0000313" key="3">
    <source>
        <dbReference type="Proteomes" id="UP001190700"/>
    </source>
</evidence>
<proteinExistence type="predicted"/>
<sequence>MATHFNHSVIGRHVLHDCRAKYELTSPPQDNDTRGGWKGAFHLTRWYMENQESVQLYDVEHPKKAATVVANPDGSKYGDHQLCGKDWDVVRESTYILSQHATVIDLLQVTSEPTVSQVLPMIGGLIRKLEPGHTLKYGGASVYILNTDVQDARKRFANDLIKRFFNDLMVCKLEDWCVSTLLDPRYKMLQFKNLERWERGTLAKFPVITWAKRAYAADWEPVASEETSAVATPAIREEQSKLVSFLEDSDEEDEVATGRETPALASEAPTAALVEEDEFALYLALPPASMIENPIACCHSLKLSETTEAREKLKTEVAAFELAREQADVRAVSESIRPGLS</sequence>
<dbReference type="EMBL" id="LGRX02000629">
    <property type="protein sequence ID" value="KAK3288044.1"/>
    <property type="molecule type" value="Genomic_DNA"/>
</dbReference>
<comment type="caution">
    <text evidence="2">The sequence shown here is derived from an EMBL/GenBank/DDBJ whole genome shotgun (WGS) entry which is preliminary data.</text>
</comment>
<protein>
    <submittedName>
        <fullName evidence="2">Uncharacterized protein</fullName>
    </submittedName>
</protein>
<organism evidence="2 3">
    <name type="scientific">Cymbomonas tetramitiformis</name>
    <dbReference type="NCBI Taxonomy" id="36881"/>
    <lineage>
        <taxon>Eukaryota</taxon>
        <taxon>Viridiplantae</taxon>
        <taxon>Chlorophyta</taxon>
        <taxon>Pyramimonadophyceae</taxon>
        <taxon>Pyramimonadales</taxon>
        <taxon>Pyramimonadaceae</taxon>
        <taxon>Cymbomonas</taxon>
    </lineage>
</organism>
<evidence type="ECO:0000313" key="2">
    <source>
        <dbReference type="EMBL" id="KAK3288044.1"/>
    </source>
</evidence>
<reference evidence="2 3" key="1">
    <citation type="journal article" date="2015" name="Genome Biol. Evol.">
        <title>Comparative Genomics of a Bacterivorous Green Alga Reveals Evolutionary Causalities and Consequences of Phago-Mixotrophic Mode of Nutrition.</title>
        <authorList>
            <person name="Burns J.A."/>
            <person name="Paasch A."/>
            <person name="Narechania A."/>
            <person name="Kim E."/>
        </authorList>
    </citation>
    <scope>NUCLEOTIDE SEQUENCE [LARGE SCALE GENOMIC DNA]</scope>
    <source>
        <strain evidence="2 3">PLY_AMNH</strain>
    </source>
</reference>
<keyword evidence="1" id="KW-0175">Coiled coil</keyword>
<feature type="coiled-coil region" evidence="1">
    <location>
        <begin position="303"/>
        <end position="330"/>
    </location>
</feature>
<accession>A0AAE0H1B7</accession>
<dbReference type="Proteomes" id="UP001190700">
    <property type="component" value="Unassembled WGS sequence"/>
</dbReference>